<keyword evidence="1" id="KW-0175">Coiled coil</keyword>
<dbReference type="AlphaFoldDB" id="A0A0V7ZVI0"/>
<dbReference type="OrthoDB" id="5198170at2"/>
<comment type="caution">
    <text evidence="2">The sequence shown here is derived from an EMBL/GenBank/DDBJ whole genome shotgun (WGS) entry which is preliminary data.</text>
</comment>
<protein>
    <submittedName>
        <fullName evidence="2">Uncharacterized protein</fullName>
    </submittedName>
</protein>
<sequence length="72" mass="8300">MREKLAKRLQQLKAEFASGQKVLADLENKQANVRDTLLRIQGAIQVLEEELSEYNDNGVIYEPETLEILKKE</sequence>
<dbReference type="Proteomes" id="UP000053372">
    <property type="component" value="Unassembled WGS sequence"/>
</dbReference>
<reference evidence="2 3" key="1">
    <citation type="journal article" date="2015" name="Genome Announc.">
        <title>Draft Genome of the Euendolithic (true boring) Cyanobacterium Mastigocoleus testarum strain BC008.</title>
        <authorList>
            <person name="Guida B.S."/>
            <person name="Garcia-Pichel F."/>
        </authorList>
    </citation>
    <scope>NUCLEOTIDE SEQUENCE [LARGE SCALE GENOMIC DNA]</scope>
    <source>
        <strain evidence="2 3">BC008</strain>
    </source>
</reference>
<organism evidence="2 3">
    <name type="scientific">Mastigocoleus testarum BC008</name>
    <dbReference type="NCBI Taxonomy" id="371196"/>
    <lineage>
        <taxon>Bacteria</taxon>
        <taxon>Bacillati</taxon>
        <taxon>Cyanobacteriota</taxon>
        <taxon>Cyanophyceae</taxon>
        <taxon>Nostocales</taxon>
        <taxon>Hapalosiphonaceae</taxon>
        <taxon>Mastigocoleus</taxon>
    </lineage>
</organism>
<evidence type="ECO:0000256" key="1">
    <source>
        <dbReference type="SAM" id="Coils"/>
    </source>
</evidence>
<keyword evidence="3" id="KW-1185">Reference proteome</keyword>
<feature type="coiled-coil region" evidence="1">
    <location>
        <begin position="9"/>
        <end position="57"/>
    </location>
</feature>
<dbReference type="EMBL" id="LMTZ01000055">
    <property type="protein sequence ID" value="KST68629.1"/>
    <property type="molecule type" value="Genomic_DNA"/>
</dbReference>
<accession>A0A0V7ZVI0</accession>
<evidence type="ECO:0000313" key="2">
    <source>
        <dbReference type="EMBL" id="KST68629.1"/>
    </source>
</evidence>
<evidence type="ECO:0000313" key="3">
    <source>
        <dbReference type="Proteomes" id="UP000053372"/>
    </source>
</evidence>
<gene>
    <name evidence="2" type="ORF">BC008_33830</name>
</gene>
<proteinExistence type="predicted"/>
<dbReference type="RefSeq" id="WP_027844910.1">
    <property type="nucleotide sequence ID" value="NZ_LMTZ01000055.1"/>
</dbReference>
<name>A0A0V7ZVI0_9CYAN</name>